<dbReference type="Pfam" id="PF12019">
    <property type="entry name" value="GspH"/>
    <property type="match status" value="1"/>
</dbReference>
<feature type="domain" description="General secretion pathway GspH" evidence="12">
    <location>
        <begin position="47"/>
        <end position="161"/>
    </location>
</feature>
<dbReference type="InterPro" id="IPR022346">
    <property type="entry name" value="T2SS_GspH"/>
</dbReference>
<evidence type="ECO:0000256" key="10">
    <source>
        <dbReference type="ARBA" id="ARBA00030775"/>
    </source>
</evidence>
<evidence type="ECO:0000256" key="3">
    <source>
        <dbReference type="ARBA" id="ARBA00022475"/>
    </source>
</evidence>
<dbReference type="Proteomes" id="UP000186079">
    <property type="component" value="Unassembled WGS sequence"/>
</dbReference>
<comment type="similarity">
    <text evidence="9">Belongs to the GSP H family.</text>
</comment>
<dbReference type="InterPro" id="IPR045584">
    <property type="entry name" value="Pilin-like"/>
</dbReference>
<reference evidence="13 14" key="1">
    <citation type="submission" date="2017-01" db="EMBL/GenBank/DDBJ databases">
        <authorList>
            <person name="Mah S.A."/>
            <person name="Swanson W.J."/>
            <person name="Moy G.W."/>
            <person name="Vacquier V.D."/>
        </authorList>
    </citation>
    <scope>NUCLEOTIDE SEQUENCE [LARGE SCALE GENOMIC DNA]</scope>
    <source>
        <strain evidence="13 14">ATCC 29606</strain>
    </source>
</reference>
<gene>
    <name evidence="13" type="ORF">SAMN05421672_11116</name>
</gene>
<evidence type="ECO:0000256" key="11">
    <source>
        <dbReference type="SAM" id="Phobius"/>
    </source>
</evidence>
<proteinExistence type="inferred from homology"/>
<evidence type="ECO:0000256" key="6">
    <source>
        <dbReference type="ARBA" id="ARBA00022692"/>
    </source>
</evidence>
<dbReference type="Gene3D" id="3.55.40.10">
    <property type="entry name" value="minor pseudopilin epsh domain"/>
    <property type="match status" value="1"/>
</dbReference>
<accession>A0A1N6W9N9</accession>
<keyword evidence="3" id="KW-1003">Cell membrane</keyword>
<evidence type="ECO:0000259" key="12">
    <source>
        <dbReference type="Pfam" id="PF12019"/>
    </source>
</evidence>
<evidence type="ECO:0000256" key="2">
    <source>
        <dbReference type="ARBA" id="ARBA00021549"/>
    </source>
</evidence>
<dbReference type="InterPro" id="IPR012902">
    <property type="entry name" value="N_methyl_site"/>
</dbReference>
<keyword evidence="5" id="KW-0997">Cell inner membrane</keyword>
<dbReference type="EMBL" id="FTMC01000011">
    <property type="protein sequence ID" value="SIQ86847.1"/>
    <property type="molecule type" value="Genomic_DNA"/>
</dbReference>
<dbReference type="RefSeq" id="WP_052199665.1">
    <property type="nucleotide sequence ID" value="NZ_FTMC01000011.1"/>
</dbReference>
<evidence type="ECO:0000256" key="1">
    <source>
        <dbReference type="ARBA" id="ARBA00004377"/>
    </source>
</evidence>
<evidence type="ECO:0000256" key="7">
    <source>
        <dbReference type="ARBA" id="ARBA00022989"/>
    </source>
</evidence>
<dbReference type="GO" id="GO:0015627">
    <property type="term" value="C:type II protein secretion system complex"/>
    <property type="evidence" value="ECO:0007669"/>
    <property type="project" value="InterPro"/>
</dbReference>
<protein>
    <recommendedName>
        <fullName evidence="2">Type II secretion system protein H</fullName>
    </recommendedName>
    <alternativeName>
        <fullName evidence="10">General secretion pathway protein H</fullName>
    </alternativeName>
</protein>
<evidence type="ECO:0000313" key="14">
    <source>
        <dbReference type="Proteomes" id="UP000186079"/>
    </source>
</evidence>
<sequence>MDYERQRAFTLVELMIALAILVIAVSLAAPSMTQLYRKHQLDAYQAELMRLIVQARQHALINQRRVTLCALNAQGGCVSMKAGVLTSFVDGNGNRALDAGETLLQTLAIPSHVQADWVGTKPLHSLHFSGQGTTYLSNGTFTLCHQAGLNRYGKLVISRQGRVRAERHEQGCPLG</sequence>
<dbReference type="SUPFAM" id="SSF54523">
    <property type="entry name" value="Pili subunits"/>
    <property type="match status" value="1"/>
</dbReference>
<keyword evidence="8 11" id="KW-0472">Membrane</keyword>
<organism evidence="13 14">
    <name type="scientific">Pseudomonas flexibilis</name>
    <dbReference type="NCBI Taxonomy" id="706570"/>
    <lineage>
        <taxon>Bacteria</taxon>
        <taxon>Pseudomonadati</taxon>
        <taxon>Pseudomonadota</taxon>
        <taxon>Gammaproteobacteria</taxon>
        <taxon>Pseudomonadales</taxon>
        <taxon>Pseudomonadaceae</taxon>
        <taxon>Pseudomonas</taxon>
    </lineage>
</organism>
<comment type="subcellular location">
    <subcellularLocation>
        <location evidence="1">Cell inner membrane</location>
        <topology evidence="1">Single-pass membrane protein</topology>
    </subcellularLocation>
</comment>
<evidence type="ECO:0000256" key="8">
    <source>
        <dbReference type="ARBA" id="ARBA00023136"/>
    </source>
</evidence>
<dbReference type="NCBIfam" id="TIGR02532">
    <property type="entry name" value="IV_pilin_GFxxxE"/>
    <property type="match status" value="1"/>
</dbReference>
<dbReference type="Pfam" id="PF07963">
    <property type="entry name" value="N_methyl"/>
    <property type="match status" value="1"/>
</dbReference>
<evidence type="ECO:0000313" key="13">
    <source>
        <dbReference type="EMBL" id="SIQ86847.1"/>
    </source>
</evidence>
<keyword evidence="4" id="KW-0488">Methylation</keyword>
<keyword evidence="7 11" id="KW-1133">Transmembrane helix</keyword>
<name>A0A1N6W9N9_9PSED</name>
<dbReference type="GO" id="GO:0005886">
    <property type="term" value="C:plasma membrane"/>
    <property type="evidence" value="ECO:0007669"/>
    <property type="project" value="UniProtKB-SubCell"/>
</dbReference>
<keyword evidence="6 11" id="KW-0812">Transmembrane</keyword>
<evidence type="ECO:0000256" key="4">
    <source>
        <dbReference type="ARBA" id="ARBA00022481"/>
    </source>
</evidence>
<dbReference type="GO" id="GO:0015628">
    <property type="term" value="P:protein secretion by the type II secretion system"/>
    <property type="evidence" value="ECO:0007669"/>
    <property type="project" value="InterPro"/>
</dbReference>
<dbReference type="AlphaFoldDB" id="A0A1N6W9N9"/>
<evidence type="ECO:0000256" key="5">
    <source>
        <dbReference type="ARBA" id="ARBA00022519"/>
    </source>
</evidence>
<evidence type="ECO:0000256" key="9">
    <source>
        <dbReference type="ARBA" id="ARBA00025772"/>
    </source>
</evidence>
<feature type="transmembrane region" description="Helical" evidence="11">
    <location>
        <begin position="6"/>
        <end position="29"/>
    </location>
</feature>